<gene>
    <name evidence="1" type="ORF">SAMN04488081_2572</name>
</gene>
<accession>A0A1H3IQR7</accession>
<proteinExistence type="predicted"/>
<evidence type="ECO:0000313" key="1">
    <source>
        <dbReference type="EMBL" id="SDY29184.1"/>
    </source>
</evidence>
<reference evidence="1 2" key="1">
    <citation type="submission" date="2016-10" db="EMBL/GenBank/DDBJ databases">
        <authorList>
            <person name="Varghese N."/>
            <person name="Submissions S."/>
        </authorList>
    </citation>
    <scope>NUCLEOTIDE SEQUENCE [LARGE SCALE GENOMIC DNA]</scope>
    <source>
        <strain evidence="1 2">DSM 20748</strain>
    </source>
</reference>
<evidence type="ECO:0000313" key="2">
    <source>
        <dbReference type="Proteomes" id="UP000198647"/>
    </source>
</evidence>
<name>A0A1H3IQR7_9BACI</name>
<protein>
    <submittedName>
        <fullName evidence="1">Uncharacterized protein</fullName>
    </submittedName>
</protein>
<organism evidence="1 2">
    <name type="scientific">Salimicrobium album</name>
    <dbReference type="NCBI Taxonomy" id="50717"/>
    <lineage>
        <taxon>Bacteria</taxon>
        <taxon>Bacillati</taxon>
        <taxon>Bacillota</taxon>
        <taxon>Bacilli</taxon>
        <taxon>Bacillales</taxon>
        <taxon>Bacillaceae</taxon>
        <taxon>Salimicrobium</taxon>
    </lineage>
</organism>
<dbReference type="Proteomes" id="UP000198647">
    <property type="component" value="Unassembled WGS sequence"/>
</dbReference>
<keyword evidence="2" id="KW-1185">Reference proteome</keyword>
<dbReference type="EMBL" id="FNOS01000008">
    <property type="protein sequence ID" value="SDY29184.1"/>
    <property type="molecule type" value="Genomic_DNA"/>
</dbReference>
<dbReference type="RefSeq" id="WP_093108126.1">
    <property type="nucleotide sequence ID" value="NZ_FNOS01000008.1"/>
</dbReference>
<sequence length="79" mass="9222">MSQSNIYDFLNVDQDPLYQNLQSLQIGDSYNIDDHTEIHYNTHGLYEVIAEETEQAFSSLEDCYSYISTYDFGVKPDRL</sequence>
<comment type="caution">
    <text evidence="1">The sequence shown here is derived from an EMBL/GenBank/DDBJ whole genome shotgun (WGS) entry which is preliminary data.</text>
</comment>